<reference evidence="3 4" key="1">
    <citation type="submission" date="2024-06" db="EMBL/GenBank/DDBJ databases">
        <authorList>
            <person name="Kim D.-U."/>
        </authorList>
    </citation>
    <scope>NUCLEOTIDE SEQUENCE [LARGE SCALE GENOMIC DNA]</scope>
    <source>
        <strain evidence="3 4">KACC15460</strain>
    </source>
</reference>
<protein>
    <submittedName>
        <fullName evidence="3">Glucose 1-dehydrogenase</fullName>
        <ecNumber evidence="3">1.1.1.47</ecNumber>
    </submittedName>
</protein>
<dbReference type="InterPro" id="IPR036291">
    <property type="entry name" value="NAD(P)-bd_dom_sf"/>
</dbReference>
<dbReference type="GO" id="GO:0047936">
    <property type="term" value="F:glucose 1-dehydrogenase [NAD(P)+] activity"/>
    <property type="evidence" value="ECO:0007669"/>
    <property type="project" value="UniProtKB-EC"/>
</dbReference>
<dbReference type="PANTHER" id="PTHR42760:SF133">
    <property type="entry name" value="3-OXOACYL-[ACYL-CARRIER-PROTEIN] REDUCTASE"/>
    <property type="match status" value="1"/>
</dbReference>
<evidence type="ECO:0000313" key="4">
    <source>
        <dbReference type="Proteomes" id="UP001548832"/>
    </source>
</evidence>
<dbReference type="InterPro" id="IPR020904">
    <property type="entry name" value="Sc_DH/Rdtase_CS"/>
</dbReference>
<keyword evidence="4" id="KW-1185">Reference proteome</keyword>
<comment type="similarity">
    <text evidence="1">Belongs to the short-chain dehydrogenases/reductases (SDR) family.</text>
</comment>
<dbReference type="PANTHER" id="PTHR42760">
    <property type="entry name" value="SHORT-CHAIN DEHYDROGENASES/REDUCTASES FAMILY MEMBER"/>
    <property type="match status" value="1"/>
</dbReference>
<dbReference type="NCBIfam" id="NF005559">
    <property type="entry name" value="PRK07231.1"/>
    <property type="match status" value="1"/>
</dbReference>
<dbReference type="RefSeq" id="WP_354461196.1">
    <property type="nucleotide sequence ID" value="NZ_JBEWSZ010000001.1"/>
</dbReference>
<dbReference type="PROSITE" id="PS00061">
    <property type="entry name" value="ADH_SHORT"/>
    <property type="match status" value="1"/>
</dbReference>
<dbReference type="InterPro" id="IPR002347">
    <property type="entry name" value="SDR_fam"/>
</dbReference>
<evidence type="ECO:0000256" key="1">
    <source>
        <dbReference type="ARBA" id="ARBA00006484"/>
    </source>
</evidence>
<dbReference type="EMBL" id="JBEWSZ010000001">
    <property type="protein sequence ID" value="MET2829240.1"/>
    <property type="molecule type" value="Genomic_DNA"/>
</dbReference>
<comment type="caution">
    <text evidence="3">The sequence shown here is derived from an EMBL/GenBank/DDBJ whole genome shotgun (WGS) entry which is preliminary data.</text>
</comment>
<dbReference type="Pfam" id="PF13561">
    <property type="entry name" value="adh_short_C2"/>
    <property type="match status" value="1"/>
</dbReference>
<name>A0ABV2DGR3_9HYPH</name>
<accession>A0ABV2DGR3</accession>
<dbReference type="PRINTS" id="PR00081">
    <property type="entry name" value="GDHRDH"/>
</dbReference>
<dbReference type="EC" id="1.1.1.47" evidence="3"/>
<sequence>MSDQLKGRNVIITGAGSVTGIGAGLAYGLAERGANIAVCDINEEGTEKVAGDIADRFGVRTIAITVDVTNRAQMQKMVKETVSAFGQLDVMINNAGIIEHATFLDMTEQSWHRLMDINAMGAMIGIQEAAKQMIAQGKGGKIINMSSIASRQSYPAFAHYCASKWAVAALSQAAARQFAEHKINVNCMGPGIVKTAMLDGLDREFVSKGLTKLPGEAIHDLSVGIPLGRYSLPSDLVGTAAFLASSDSDYMTGQNILCDGGMVML</sequence>
<keyword evidence="2 3" id="KW-0560">Oxidoreductase</keyword>
<evidence type="ECO:0000256" key="2">
    <source>
        <dbReference type="ARBA" id="ARBA00023002"/>
    </source>
</evidence>
<proteinExistence type="inferred from homology"/>
<organism evidence="3 4">
    <name type="scientific">Mesorhizobium shangrilense</name>
    <dbReference type="NCBI Taxonomy" id="460060"/>
    <lineage>
        <taxon>Bacteria</taxon>
        <taxon>Pseudomonadati</taxon>
        <taxon>Pseudomonadota</taxon>
        <taxon>Alphaproteobacteria</taxon>
        <taxon>Hyphomicrobiales</taxon>
        <taxon>Phyllobacteriaceae</taxon>
        <taxon>Mesorhizobium</taxon>
    </lineage>
</organism>
<dbReference type="Proteomes" id="UP001548832">
    <property type="component" value="Unassembled WGS sequence"/>
</dbReference>
<gene>
    <name evidence="3" type="ORF">ABVQ20_19875</name>
</gene>
<evidence type="ECO:0000313" key="3">
    <source>
        <dbReference type="EMBL" id="MET2829240.1"/>
    </source>
</evidence>
<dbReference type="Gene3D" id="3.40.50.720">
    <property type="entry name" value="NAD(P)-binding Rossmann-like Domain"/>
    <property type="match status" value="1"/>
</dbReference>
<dbReference type="PRINTS" id="PR00080">
    <property type="entry name" value="SDRFAMILY"/>
</dbReference>
<dbReference type="SUPFAM" id="SSF51735">
    <property type="entry name" value="NAD(P)-binding Rossmann-fold domains"/>
    <property type="match status" value="1"/>
</dbReference>